<keyword evidence="1" id="KW-1133">Transmembrane helix</keyword>
<dbReference type="EMBL" id="QXXA01000009">
    <property type="protein sequence ID" value="NBI06923.1"/>
    <property type="molecule type" value="Genomic_DNA"/>
</dbReference>
<proteinExistence type="predicted"/>
<gene>
    <name evidence="2" type="ORF">D3Z33_08660</name>
</gene>
<dbReference type="AlphaFoldDB" id="A0A845R2Z3"/>
<feature type="transmembrane region" description="Helical" evidence="1">
    <location>
        <begin position="71"/>
        <end position="93"/>
    </location>
</feature>
<dbReference type="PIRSF" id="PIRSF004923">
    <property type="entry name" value="RseC"/>
    <property type="match status" value="1"/>
</dbReference>
<dbReference type="PANTHER" id="PTHR35867:SF1">
    <property type="entry name" value="PROTEIN RSEC"/>
    <property type="match status" value="1"/>
</dbReference>
<keyword evidence="1" id="KW-0812">Transmembrane</keyword>
<accession>A0A845R2Z3</accession>
<keyword evidence="1" id="KW-0472">Membrane</keyword>
<dbReference type="PANTHER" id="PTHR35867">
    <property type="entry name" value="PROTEIN RSEC"/>
    <property type="match status" value="1"/>
</dbReference>
<evidence type="ECO:0000256" key="1">
    <source>
        <dbReference type="SAM" id="Phobius"/>
    </source>
</evidence>
<feature type="transmembrane region" description="Helical" evidence="1">
    <location>
        <begin position="99"/>
        <end position="119"/>
    </location>
</feature>
<dbReference type="Proteomes" id="UP000467132">
    <property type="component" value="Unassembled WGS sequence"/>
</dbReference>
<keyword evidence="3" id="KW-1185">Reference proteome</keyword>
<evidence type="ECO:0000313" key="2">
    <source>
        <dbReference type="EMBL" id="NBI06923.1"/>
    </source>
</evidence>
<dbReference type="InterPro" id="IPR026268">
    <property type="entry name" value="RseC"/>
</dbReference>
<dbReference type="RefSeq" id="WP_160197397.1">
    <property type="nucleotide sequence ID" value="NZ_QXXA01000009.1"/>
</dbReference>
<comment type="caution">
    <text evidence="2">The sequence shown here is derived from an EMBL/GenBank/DDBJ whole genome shotgun (WGS) entry which is preliminary data.</text>
</comment>
<reference evidence="2 3" key="1">
    <citation type="submission" date="2018-08" db="EMBL/GenBank/DDBJ databases">
        <title>Murine metabolic-syndrome-specific gut microbial biobank.</title>
        <authorList>
            <person name="Liu C."/>
        </authorList>
    </citation>
    <scope>NUCLEOTIDE SEQUENCE [LARGE SCALE GENOMIC DNA]</scope>
    <source>
        <strain evidence="2 3">583</strain>
    </source>
</reference>
<organism evidence="2 3">
    <name type="scientific">Senegalia massiliensis</name>
    <dbReference type="NCBI Taxonomy" id="1720316"/>
    <lineage>
        <taxon>Bacteria</taxon>
        <taxon>Bacillati</taxon>
        <taxon>Bacillota</taxon>
        <taxon>Clostridia</taxon>
        <taxon>Eubacteriales</taxon>
        <taxon>Clostridiaceae</taxon>
        <taxon>Senegalia</taxon>
    </lineage>
</organism>
<dbReference type="InterPro" id="IPR007359">
    <property type="entry name" value="SigmaE_reg_RseC_MucC"/>
</dbReference>
<dbReference type="Pfam" id="PF04246">
    <property type="entry name" value="RseC_MucC"/>
    <property type="match status" value="1"/>
</dbReference>
<protein>
    <submittedName>
        <fullName evidence="2">Fis family transcriptional regulator</fullName>
    </submittedName>
</protein>
<dbReference type="OrthoDB" id="1734233at2"/>
<name>A0A845R2Z3_9CLOT</name>
<evidence type="ECO:0000313" key="3">
    <source>
        <dbReference type="Proteomes" id="UP000467132"/>
    </source>
</evidence>
<sequence length="140" mass="15349">MDQVGYVVEVKDNYAVVDVRRTSACGDKCSSCGGGCSIPAMRVNIKNTINARVGNFVEVEMETKTLMKSAFIAYIIPLVMLIAGISLGVYFFSNLGFQNYEILGVLTGLIALGIAYFLLRVIDNNIKKNKSTELKLVRVI</sequence>